<evidence type="ECO:0000313" key="6">
    <source>
        <dbReference type="EMBL" id="SCB52102.1"/>
    </source>
</evidence>
<evidence type="ECO:0000313" key="7">
    <source>
        <dbReference type="Proteomes" id="UP000199184"/>
    </source>
</evidence>
<keyword evidence="4" id="KW-0949">S-adenosyl-L-methionine</keyword>
<evidence type="ECO:0000256" key="4">
    <source>
        <dbReference type="ARBA" id="ARBA00022691"/>
    </source>
</evidence>
<dbReference type="InterPro" id="IPR029063">
    <property type="entry name" value="SAM-dependent_MTases_sf"/>
</dbReference>
<comment type="catalytic activity">
    <reaction evidence="5">
        <text>a 2'-deoxyadenosine in DNA + S-adenosyl-L-methionine = an N(6)-methyl-2'-deoxyadenosine in DNA + S-adenosyl-L-homocysteine + H(+)</text>
        <dbReference type="Rhea" id="RHEA:15197"/>
        <dbReference type="Rhea" id="RHEA-COMP:12418"/>
        <dbReference type="Rhea" id="RHEA-COMP:12419"/>
        <dbReference type="ChEBI" id="CHEBI:15378"/>
        <dbReference type="ChEBI" id="CHEBI:57856"/>
        <dbReference type="ChEBI" id="CHEBI:59789"/>
        <dbReference type="ChEBI" id="CHEBI:90615"/>
        <dbReference type="ChEBI" id="CHEBI:90616"/>
        <dbReference type="EC" id="2.1.1.72"/>
    </reaction>
</comment>
<dbReference type="Pfam" id="PF02086">
    <property type="entry name" value="MethyltransfD12"/>
    <property type="match status" value="1"/>
</dbReference>
<sequence>MKYMGSKRAMLLNGLGELLEKEIVNTTRFVDLFTGSGAVARHVAQRYDVPVLAADLQTYSVALAGSVIKRQRKLDGAKIWSLWEASAMEFLKKHGRIPATPKRLTKISVESQRSWCEKQTRLPITAAYGGHYFSAHQSAWLDALRATLPNNNFAKQAALAALIQAASHCAASPGHTAQPFQPTPTAKKFLLEAWHKDVARQVERNLLVLADMVAKRKGVATKIDANLLAEKLSQGDLVFIDPPYSGVHYSRFYHVLESVASGRPGKVSGVGRYPQVRRRPRSRYSVQTESIAAFDDLLRSISNCGARVIVTFPNHKCSNGLSGYLVQKIAAKHFDVVRKSVASRFSSMGGTSDNRGDQAGREARRNARELILTLTPRLRETTLPA</sequence>
<dbReference type="InterPro" id="IPR012327">
    <property type="entry name" value="MeTrfase_D12"/>
</dbReference>
<dbReference type="GO" id="GO:0009307">
    <property type="term" value="P:DNA restriction-modification system"/>
    <property type="evidence" value="ECO:0007669"/>
    <property type="project" value="InterPro"/>
</dbReference>
<dbReference type="AlphaFoldDB" id="A0A1C3XIJ3"/>
<dbReference type="InterPro" id="IPR002052">
    <property type="entry name" value="DNA_methylase_N6_adenine_CS"/>
</dbReference>
<dbReference type="Gene3D" id="3.40.50.150">
    <property type="entry name" value="Vaccinia Virus protein VP39"/>
    <property type="match status" value="1"/>
</dbReference>
<reference evidence="7" key="1">
    <citation type="submission" date="2016-08" db="EMBL/GenBank/DDBJ databases">
        <authorList>
            <person name="Varghese N."/>
            <person name="Submissions Spin"/>
        </authorList>
    </citation>
    <scope>NUCLEOTIDE SEQUENCE [LARGE SCALE GENOMIC DNA]</scope>
    <source>
        <strain evidence="7">ERR11</strain>
    </source>
</reference>
<protein>
    <recommendedName>
        <fullName evidence="1">site-specific DNA-methyltransferase (adenine-specific)</fullName>
        <ecNumber evidence="1">2.1.1.72</ecNumber>
    </recommendedName>
</protein>
<keyword evidence="7" id="KW-1185">Reference proteome</keyword>
<dbReference type="GO" id="GO:0009007">
    <property type="term" value="F:site-specific DNA-methyltransferase (adenine-specific) activity"/>
    <property type="evidence" value="ECO:0007669"/>
    <property type="project" value="UniProtKB-EC"/>
</dbReference>
<dbReference type="GO" id="GO:0003676">
    <property type="term" value="F:nucleic acid binding"/>
    <property type="evidence" value="ECO:0007669"/>
    <property type="project" value="InterPro"/>
</dbReference>
<evidence type="ECO:0000256" key="5">
    <source>
        <dbReference type="ARBA" id="ARBA00047942"/>
    </source>
</evidence>
<keyword evidence="3" id="KW-0808">Transferase</keyword>
<dbReference type="SUPFAM" id="SSF53335">
    <property type="entry name" value="S-adenosyl-L-methionine-dependent methyltransferases"/>
    <property type="match status" value="1"/>
</dbReference>
<evidence type="ECO:0000256" key="3">
    <source>
        <dbReference type="ARBA" id="ARBA00022679"/>
    </source>
</evidence>
<dbReference type="EMBL" id="FMAI01000016">
    <property type="protein sequence ID" value="SCB52102.1"/>
    <property type="molecule type" value="Genomic_DNA"/>
</dbReference>
<dbReference type="Proteomes" id="UP000199184">
    <property type="component" value="Unassembled WGS sequence"/>
</dbReference>
<dbReference type="EC" id="2.1.1.72" evidence="1"/>
<accession>A0A1C3XIJ3</accession>
<dbReference type="RefSeq" id="WP_091964132.1">
    <property type="nucleotide sequence ID" value="NZ_FMAI01000016.1"/>
</dbReference>
<evidence type="ECO:0000256" key="1">
    <source>
        <dbReference type="ARBA" id="ARBA00011900"/>
    </source>
</evidence>
<dbReference type="GO" id="GO:0032259">
    <property type="term" value="P:methylation"/>
    <property type="evidence" value="ECO:0007669"/>
    <property type="project" value="UniProtKB-KW"/>
</dbReference>
<proteinExistence type="predicted"/>
<gene>
    <name evidence="6" type="ORF">GA0061098_1016165</name>
</gene>
<keyword evidence="2 6" id="KW-0489">Methyltransferase</keyword>
<evidence type="ECO:0000256" key="2">
    <source>
        <dbReference type="ARBA" id="ARBA00022603"/>
    </source>
</evidence>
<name>A0A1C3XIJ3_9BRAD</name>
<organism evidence="6 7">
    <name type="scientific">Bradyrhizobium shewense</name>
    <dbReference type="NCBI Taxonomy" id="1761772"/>
    <lineage>
        <taxon>Bacteria</taxon>
        <taxon>Pseudomonadati</taxon>
        <taxon>Pseudomonadota</taxon>
        <taxon>Alphaproteobacteria</taxon>
        <taxon>Hyphomicrobiales</taxon>
        <taxon>Nitrobacteraceae</taxon>
        <taxon>Bradyrhizobium</taxon>
    </lineage>
</organism>
<dbReference type="PROSITE" id="PS00092">
    <property type="entry name" value="N6_MTASE"/>
    <property type="match status" value="1"/>
</dbReference>